<accession>A0A2N1PIM3</accession>
<dbReference type="Pfam" id="PF14559">
    <property type="entry name" value="TPR_19"/>
    <property type="match status" value="1"/>
</dbReference>
<reference evidence="2 3" key="1">
    <citation type="journal article" date="2017" name="ISME J.">
        <title>Potential for microbial H2 and metal transformations associated with novel bacteria and archaea in deep terrestrial subsurface sediments.</title>
        <authorList>
            <person name="Hernsdorf A.W."/>
            <person name="Amano Y."/>
            <person name="Miyakawa K."/>
            <person name="Ise K."/>
            <person name="Suzuki Y."/>
            <person name="Anantharaman K."/>
            <person name="Probst A."/>
            <person name="Burstein D."/>
            <person name="Thomas B.C."/>
            <person name="Banfield J.F."/>
        </authorList>
    </citation>
    <scope>NUCLEOTIDE SEQUENCE [LARGE SCALE GENOMIC DNA]</scope>
    <source>
        <strain evidence="2">HGW-Wallbacteria-1</strain>
    </source>
</reference>
<dbReference type="SUPFAM" id="SSF48452">
    <property type="entry name" value="TPR-like"/>
    <property type="match status" value="1"/>
</dbReference>
<organism evidence="2 3">
    <name type="scientific">Candidatus Wallbacteria bacterium HGW-Wallbacteria-1</name>
    <dbReference type="NCBI Taxonomy" id="2013854"/>
    <lineage>
        <taxon>Bacteria</taxon>
        <taxon>Candidatus Walliibacteriota</taxon>
    </lineage>
</organism>
<dbReference type="AlphaFoldDB" id="A0A2N1PIM3"/>
<keyword evidence="1" id="KW-0175">Coiled coil</keyword>
<proteinExistence type="predicted"/>
<evidence type="ECO:0008006" key="4">
    <source>
        <dbReference type="Google" id="ProtNLM"/>
    </source>
</evidence>
<sequence>MMKSEKMKISVFSLLIGSVAVIPLFIAEPAIFSAPCAASVLARDMRQQASEYALRGNYTMAARTLERLCALDPDDSITARILFDVYIRDGRFEKAEKLLMRLSALSRGQDSALQLLGTQLIEARGAARIEIDEARRISEEVLLELKPPVKESDNLTRIEPIETERGRPSFGPAFDPLWIMADNQQFEEAAGQFVSMALRSRQILSADDGGLGALLLDWLRKGGSQEGESMKHLFLRSAMESLAGSSDAARSSLRRYLVEYPDGQYIGDVTDLLAELESIIPPAPPVSAEKKKAVALELKKKIEVRKLQDEITTAEKAEERLASLESYSRDLQAEIGFIKKEFSNRRAEKSLEINSIEMEALTNAQSEDEKAEIKVFYNKELVATLSGIDRERDEQITEVRNRLTQLTWELLRVRKIQADLIRAAEPAVTTVVEDQDPKLIDRFVPESPLSGH</sequence>
<dbReference type="Proteomes" id="UP000233256">
    <property type="component" value="Unassembled WGS sequence"/>
</dbReference>
<evidence type="ECO:0000313" key="3">
    <source>
        <dbReference type="Proteomes" id="UP000233256"/>
    </source>
</evidence>
<feature type="coiled-coil region" evidence="1">
    <location>
        <begin position="304"/>
        <end position="334"/>
    </location>
</feature>
<evidence type="ECO:0000313" key="2">
    <source>
        <dbReference type="EMBL" id="PKK88184.1"/>
    </source>
</evidence>
<evidence type="ECO:0000256" key="1">
    <source>
        <dbReference type="SAM" id="Coils"/>
    </source>
</evidence>
<dbReference type="EMBL" id="PGXC01000060">
    <property type="protein sequence ID" value="PKK88184.1"/>
    <property type="molecule type" value="Genomic_DNA"/>
</dbReference>
<name>A0A2N1PIM3_9BACT</name>
<dbReference type="Gene3D" id="1.25.40.10">
    <property type="entry name" value="Tetratricopeptide repeat domain"/>
    <property type="match status" value="1"/>
</dbReference>
<dbReference type="InterPro" id="IPR011990">
    <property type="entry name" value="TPR-like_helical_dom_sf"/>
</dbReference>
<gene>
    <name evidence="2" type="ORF">CVV64_19970</name>
</gene>
<protein>
    <recommendedName>
        <fullName evidence="4">Tetratricopeptide repeat protein</fullName>
    </recommendedName>
</protein>
<comment type="caution">
    <text evidence="2">The sequence shown here is derived from an EMBL/GenBank/DDBJ whole genome shotgun (WGS) entry which is preliminary data.</text>
</comment>